<protein>
    <submittedName>
        <fullName evidence="2">Uncharacterized protein</fullName>
    </submittedName>
</protein>
<sequence length="282" mass="29602">MPSLSPAEHVMMIRFRLLDELRKQKSKIMLAENPKQDLVKDSTSLTLPFSLTHAKPPTSLAQSASSKLENSKAVLHASPAVHTSAKVAGTDQQGLQGTQLSARERAIQALQHQRMLESSEAPPEVAGMHTLMLSHQGPARKLPTTARKAPGIACRARVGSRDDGEVDTDPTSNSEASGRGGTGPGADVPLPAFLSAYITGPSTKQARGPPPPAFKMAGSSAAVQGPPSLSLRPITDSEGSLHGPSRASGQAPIDYSDISPALPPVHSSKRPRVNDHKPPSLS</sequence>
<organism evidence="2 3">
    <name type="scientific">Chlamydomonas eustigma</name>
    <dbReference type="NCBI Taxonomy" id="1157962"/>
    <lineage>
        <taxon>Eukaryota</taxon>
        <taxon>Viridiplantae</taxon>
        <taxon>Chlorophyta</taxon>
        <taxon>core chlorophytes</taxon>
        <taxon>Chlorophyceae</taxon>
        <taxon>CS clade</taxon>
        <taxon>Chlamydomonadales</taxon>
        <taxon>Chlamydomonadaceae</taxon>
        <taxon>Chlamydomonas</taxon>
    </lineage>
</organism>
<reference evidence="2 3" key="1">
    <citation type="submission" date="2017-08" db="EMBL/GenBank/DDBJ databases">
        <title>Acidophilic green algal genome provides insights into adaptation to an acidic environment.</title>
        <authorList>
            <person name="Hirooka S."/>
            <person name="Hirose Y."/>
            <person name="Kanesaki Y."/>
            <person name="Higuchi S."/>
            <person name="Fujiwara T."/>
            <person name="Onuma R."/>
            <person name="Era A."/>
            <person name="Ohbayashi R."/>
            <person name="Uzuka A."/>
            <person name="Nozaki H."/>
            <person name="Yoshikawa H."/>
            <person name="Miyagishima S.Y."/>
        </authorList>
    </citation>
    <scope>NUCLEOTIDE SEQUENCE [LARGE SCALE GENOMIC DNA]</scope>
    <source>
        <strain evidence="2 3">NIES-2499</strain>
    </source>
</reference>
<dbReference type="AlphaFoldDB" id="A0A250XNK3"/>
<feature type="compositionally biased region" description="Basic and acidic residues" evidence="1">
    <location>
        <begin position="272"/>
        <end position="282"/>
    </location>
</feature>
<dbReference type="EMBL" id="BEGY01000132">
    <property type="protein sequence ID" value="GAX84671.1"/>
    <property type="molecule type" value="Genomic_DNA"/>
</dbReference>
<gene>
    <name evidence="2" type="ORF">CEUSTIGMA_g12092.t1</name>
</gene>
<accession>A0A250XNK3</accession>
<evidence type="ECO:0000313" key="2">
    <source>
        <dbReference type="EMBL" id="GAX84671.1"/>
    </source>
</evidence>
<feature type="region of interest" description="Disordered" evidence="1">
    <location>
        <begin position="138"/>
        <end position="282"/>
    </location>
</feature>
<proteinExistence type="predicted"/>
<keyword evidence="3" id="KW-1185">Reference proteome</keyword>
<evidence type="ECO:0000313" key="3">
    <source>
        <dbReference type="Proteomes" id="UP000232323"/>
    </source>
</evidence>
<evidence type="ECO:0000256" key="1">
    <source>
        <dbReference type="SAM" id="MobiDB-lite"/>
    </source>
</evidence>
<comment type="caution">
    <text evidence="2">The sequence shown here is derived from an EMBL/GenBank/DDBJ whole genome shotgun (WGS) entry which is preliminary data.</text>
</comment>
<dbReference type="Proteomes" id="UP000232323">
    <property type="component" value="Unassembled WGS sequence"/>
</dbReference>
<name>A0A250XNK3_9CHLO</name>